<dbReference type="SMART" id="SM00360">
    <property type="entry name" value="RRM"/>
    <property type="match status" value="3"/>
</dbReference>
<gene>
    <name evidence="8" type="ORF">BaRGS_00039037</name>
</gene>
<keyword evidence="2" id="KW-0328">Glycosyltransferase</keyword>
<dbReference type="PROSITE" id="PS51154">
    <property type="entry name" value="MACRO"/>
    <property type="match status" value="2"/>
</dbReference>
<evidence type="ECO:0000313" key="8">
    <source>
        <dbReference type="EMBL" id="KAK7458953.1"/>
    </source>
</evidence>
<dbReference type="InterPro" id="IPR035979">
    <property type="entry name" value="RBD_domain_sf"/>
</dbReference>
<evidence type="ECO:0000256" key="6">
    <source>
        <dbReference type="SAM" id="MobiDB-lite"/>
    </source>
</evidence>
<evidence type="ECO:0000256" key="1">
    <source>
        <dbReference type="ARBA" id="ARBA00004123"/>
    </source>
</evidence>
<feature type="compositionally biased region" description="Polar residues" evidence="6">
    <location>
        <begin position="294"/>
        <end position="310"/>
    </location>
</feature>
<feature type="non-terminal residue" evidence="8">
    <location>
        <position position="1766"/>
    </location>
</feature>
<feature type="region of interest" description="Disordered" evidence="6">
    <location>
        <begin position="294"/>
        <end position="355"/>
    </location>
</feature>
<dbReference type="Pfam" id="PF23085">
    <property type="entry name" value="RRM_PARP14_3"/>
    <property type="match status" value="1"/>
</dbReference>
<proteinExistence type="predicted"/>
<feature type="region of interest" description="Disordered" evidence="6">
    <location>
        <begin position="148"/>
        <end position="187"/>
    </location>
</feature>
<keyword evidence="9" id="KW-1185">Reference proteome</keyword>
<dbReference type="CDD" id="cd00590">
    <property type="entry name" value="RRM_SF"/>
    <property type="match status" value="1"/>
</dbReference>
<evidence type="ECO:0000256" key="3">
    <source>
        <dbReference type="ARBA" id="ARBA00022679"/>
    </source>
</evidence>
<feature type="region of interest" description="Disordered" evidence="6">
    <location>
        <begin position="1352"/>
        <end position="1382"/>
    </location>
</feature>
<keyword evidence="4" id="KW-0520">NAD</keyword>
<dbReference type="EMBL" id="JACVVK020000661">
    <property type="protein sequence ID" value="KAK7458953.1"/>
    <property type="molecule type" value="Genomic_DNA"/>
</dbReference>
<dbReference type="GO" id="GO:0016757">
    <property type="term" value="F:glycosyltransferase activity"/>
    <property type="evidence" value="ECO:0007669"/>
    <property type="project" value="UniProtKB-KW"/>
</dbReference>
<keyword evidence="5" id="KW-0539">Nucleus</keyword>
<dbReference type="SUPFAM" id="SSF54928">
    <property type="entry name" value="RNA-binding domain, RBD"/>
    <property type="match status" value="2"/>
</dbReference>
<feature type="domain" description="Macro" evidence="7">
    <location>
        <begin position="1104"/>
        <end position="1260"/>
    </location>
</feature>
<dbReference type="PANTHER" id="PTHR14453:SF102">
    <property type="entry name" value="PROTEIN MONO-ADP-RIBOSYLTRANSFERASE PARP14-LIKE"/>
    <property type="match status" value="1"/>
</dbReference>
<dbReference type="InterPro" id="IPR000504">
    <property type="entry name" value="RRM_dom"/>
</dbReference>
<comment type="caution">
    <text evidence="8">The sequence shown here is derived from an EMBL/GenBank/DDBJ whole genome shotgun (WGS) entry which is preliminary data.</text>
</comment>
<organism evidence="8 9">
    <name type="scientific">Batillaria attramentaria</name>
    <dbReference type="NCBI Taxonomy" id="370345"/>
    <lineage>
        <taxon>Eukaryota</taxon>
        <taxon>Metazoa</taxon>
        <taxon>Spiralia</taxon>
        <taxon>Lophotrochozoa</taxon>
        <taxon>Mollusca</taxon>
        <taxon>Gastropoda</taxon>
        <taxon>Caenogastropoda</taxon>
        <taxon>Sorbeoconcha</taxon>
        <taxon>Cerithioidea</taxon>
        <taxon>Batillariidae</taxon>
        <taxon>Batillaria</taxon>
    </lineage>
</organism>
<accession>A0ABD0J4X2</accession>
<evidence type="ECO:0000313" key="9">
    <source>
        <dbReference type="Proteomes" id="UP001519460"/>
    </source>
</evidence>
<dbReference type="InterPro" id="IPR012677">
    <property type="entry name" value="Nucleotide-bd_a/b_plait_sf"/>
</dbReference>
<feature type="compositionally biased region" description="Basic and acidic residues" evidence="6">
    <location>
        <begin position="153"/>
        <end position="162"/>
    </location>
</feature>
<name>A0ABD0J4X2_9CAEN</name>
<reference evidence="8 9" key="1">
    <citation type="journal article" date="2023" name="Sci. Data">
        <title>Genome assembly of the Korean intertidal mud-creeper Batillaria attramentaria.</title>
        <authorList>
            <person name="Patra A.K."/>
            <person name="Ho P.T."/>
            <person name="Jun S."/>
            <person name="Lee S.J."/>
            <person name="Kim Y."/>
            <person name="Won Y.J."/>
        </authorList>
    </citation>
    <scope>NUCLEOTIDE SEQUENCE [LARGE SCALE GENOMIC DNA]</scope>
    <source>
        <strain evidence="8">Wonlab-2016</strain>
    </source>
</reference>
<dbReference type="Pfam" id="PF01661">
    <property type="entry name" value="Macro"/>
    <property type="match status" value="2"/>
</dbReference>
<feature type="compositionally biased region" description="Polar residues" evidence="6">
    <location>
        <begin position="319"/>
        <end position="343"/>
    </location>
</feature>
<feature type="domain" description="Macro" evidence="7">
    <location>
        <begin position="1388"/>
        <end position="1564"/>
    </location>
</feature>
<keyword evidence="3" id="KW-0808">Transferase</keyword>
<dbReference type="Gene3D" id="3.30.70.330">
    <property type="match status" value="2"/>
</dbReference>
<dbReference type="GO" id="GO:0005634">
    <property type="term" value="C:nucleus"/>
    <property type="evidence" value="ECO:0007669"/>
    <property type="project" value="UniProtKB-SubCell"/>
</dbReference>
<feature type="compositionally biased region" description="Basic and acidic residues" evidence="6">
    <location>
        <begin position="28"/>
        <end position="40"/>
    </location>
</feature>
<comment type="subcellular location">
    <subcellularLocation>
        <location evidence="1">Nucleus</location>
    </subcellularLocation>
</comment>
<evidence type="ECO:0000256" key="5">
    <source>
        <dbReference type="ARBA" id="ARBA00023242"/>
    </source>
</evidence>
<sequence length="1766" mass="195754">METYSCSPRPDGDSIATFHGSEPADNLPETRETRGPERDATPNLELGCGTTTSQAQAEAPPSGISQTQQPIPALTSQATGIATSQTTWTQDPRFAMVPPLRGPPNDMAPATLASLPGTAPTAHRPPAPDTMLQAQWFLPQAHGIPPGVVPEEQDPHSLESEPKTITPAYGPHPSIPPHTPSYSPGSRFPGYPLPVPVHAYNYPPPGFASSAQNPQQTEVPFPHLYPPDPSLQGYPSMGYIPPITATQNACAQEYGYQPVPGSFPGHQPFPIWPYLPGMPFPGFGYPHHNGIWRDSNSTANRGDNQETPYSGNKGEDKNCPQQHFQGNSRPNQTSPDKPRQSNSEDGEKTEDEVCAPRTVAVYGASNFEDEDIYKDYFEEYCDSEDEVEVEIDEEKEVVYITFSSSEVAEEVARECHIINEEEVEVTLVVAPKPDPTYPDKLLFKNVPADVSKEHLEMYLEIVGGSKPKVVYGDELGVVLATFKQAADVSTAQENCNKKALKGRHLSVCRVPVSKCLLVEGLNEDADEDFVSLYFENKGGDVDKVEMLEDTDLGTRCLVYFSDSSVLDRVLSRRRHRLKGRQLRVKRFFECLGTSGGSEDPRIEIPKPVHVSEEDRHKISFVERSSAARERLTSSLLPTYARLTLDKGTIVMECTIRPDTLRARALVRTWSKQARKTLADYFSTIHVNEMKVDREIWPAVRQSVEVSEAANSEEAMLIELPDESAIVVVGYRGAAKILWEQTKTTMRAAEEEHRDRRKVVEVTDANLKPFQLKLLQDVSFPRDPEKRYQDLRIDINGNEITFRGRREDVQRSQKEMQRRLSRVDSEKLTDMSTSRTDLLEYKETDDLVKKKLNSRTVIAAWEKDADGNVVVYAFSKTDVSKAATVIRKTLTEAVRKLSPESLDLLKTDEWEKMLEMLIKEHPGKLFIVSCQETARILFTGTDDILPRVMKVVEQFMQENTIYSQLFQFSFSRQKLVSEYWREKLTSIENTLKKNKVQILLQNRNSRMLVKGTQTGLIMARGFLQEIEDQIVVRKETVTDPLQAKFLASANSPKDLDALGREHCCVFSREQETAGLKVLSPLAQVKDETRDSAGQFKVEEQVPSLAAVKYRTTYRSVTVAAVHGDITQMKVDVIVNAANAKMNHIGGLAGDIVRKGSLPCKAVFHAVGPMYNGGESGEDACLKRVVMNCLEMAKGVDYHSIAFPAISSGIFSFPVAQATRTIVLAVKTFVDSHPNHNIQNVYLCHTDHQGLQHFCIALQEVFEATSAGTLAQTTEDTFRNASGAEKTPSYALLPEQIAGQGARPRPWSSLSRNFPTEANETAVTVRKASSASRLPSSAPDVRIVQGEIAKQAEFQSAQSHLDGSAARPDTGSTGVPSRTLAPPDVDAPNDAILFEIMPTGLHFVVQQGDITAEAADAIVNSTNADLDLSQGAVANALKRKCGPELESECSEKLPDMKQRGIAVTTAYRLTSKLIMHIDAQRFSSDWEAGIKLCLDEAEKHGIHSLAMPAFGTGAAFKMTPENSAEVILRAVTKFCESSPQSLRKIHVVIFEATMIAAFVRAVDSFSITVKKKGIFKKAKDVFLSAAARKTKSSVVDQKPRLVRVTNGTTGHNTVTVYVYAPNDNKADAAIEAFKDSVREKYETKAVQSDTLKCISGTQLEEVLDTFRQHDVDYELCQLNGQLNLRGQKTAVYSSMLKVNDTLHAAELQRKDETLQQLQTAKLPDFWDTQSADDQVKSVQLFRGDGEFLQVEQNFMASTESAQRPRICE</sequence>
<dbReference type="PANTHER" id="PTHR14453">
    <property type="entry name" value="PARP/ZINC FINGER CCCH TYPE DOMAIN CONTAINING PROTEIN"/>
    <property type="match status" value="1"/>
</dbReference>
<dbReference type="InterPro" id="IPR002589">
    <property type="entry name" value="Macro_dom"/>
</dbReference>
<dbReference type="InterPro" id="IPR052056">
    <property type="entry name" value="Mono-ARTD/PARP"/>
</dbReference>
<dbReference type="SUPFAM" id="SSF52949">
    <property type="entry name" value="Macro domain-like"/>
    <property type="match status" value="2"/>
</dbReference>
<evidence type="ECO:0000256" key="4">
    <source>
        <dbReference type="ARBA" id="ARBA00023027"/>
    </source>
</evidence>
<feature type="region of interest" description="Disordered" evidence="6">
    <location>
        <begin position="1"/>
        <end position="71"/>
    </location>
</feature>
<evidence type="ECO:0000259" key="7">
    <source>
        <dbReference type="PROSITE" id="PS51154"/>
    </source>
</evidence>
<evidence type="ECO:0000256" key="2">
    <source>
        <dbReference type="ARBA" id="ARBA00022676"/>
    </source>
</evidence>
<dbReference type="SMART" id="SM00506">
    <property type="entry name" value="A1pp"/>
    <property type="match status" value="2"/>
</dbReference>
<dbReference type="InterPro" id="IPR043472">
    <property type="entry name" value="Macro_dom-like"/>
</dbReference>
<protein>
    <recommendedName>
        <fullName evidence="7">Macro domain-containing protein</fullName>
    </recommendedName>
</protein>
<dbReference type="Gene3D" id="3.40.220.10">
    <property type="entry name" value="Leucine Aminopeptidase, subunit E, domain 1"/>
    <property type="match status" value="3"/>
</dbReference>
<dbReference type="Proteomes" id="UP001519460">
    <property type="component" value="Unassembled WGS sequence"/>
</dbReference>